<name>X0TVS1_9ZZZZ</name>
<gene>
    <name evidence="1" type="ORF">S01H1_23399</name>
</gene>
<organism evidence="1">
    <name type="scientific">marine sediment metagenome</name>
    <dbReference type="NCBI Taxonomy" id="412755"/>
    <lineage>
        <taxon>unclassified sequences</taxon>
        <taxon>metagenomes</taxon>
        <taxon>ecological metagenomes</taxon>
    </lineage>
</organism>
<dbReference type="EMBL" id="BARS01013497">
    <property type="protein sequence ID" value="GAF97349.1"/>
    <property type="molecule type" value="Genomic_DNA"/>
</dbReference>
<dbReference type="AlphaFoldDB" id="X0TVS1"/>
<proteinExistence type="predicted"/>
<feature type="non-terminal residue" evidence="1">
    <location>
        <position position="1"/>
    </location>
</feature>
<reference evidence="1" key="1">
    <citation type="journal article" date="2014" name="Front. Microbiol.">
        <title>High frequency of phylogenetically diverse reductive dehalogenase-homologous genes in deep subseafloor sedimentary metagenomes.</title>
        <authorList>
            <person name="Kawai M."/>
            <person name="Futagami T."/>
            <person name="Toyoda A."/>
            <person name="Takaki Y."/>
            <person name="Nishi S."/>
            <person name="Hori S."/>
            <person name="Arai W."/>
            <person name="Tsubouchi T."/>
            <person name="Morono Y."/>
            <person name="Uchiyama I."/>
            <person name="Ito T."/>
            <person name="Fujiyama A."/>
            <person name="Inagaki F."/>
            <person name="Takami H."/>
        </authorList>
    </citation>
    <scope>NUCLEOTIDE SEQUENCE</scope>
    <source>
        <strain evidence="1">Expedition CK06-06</strain>
    </source>
</reference>
<evidence type="ECO:0000313" key="1">
    <source>
        <dbReference type="EMBL" id="GAF97349.1"/>
    </source>
</evidence>
<sequence>HVSATTSNDYGKLSFVIHVRAGWKDDIIIRADDCGGRLEK</sequence>
<accession>X0TVS1</accession>
<protein>
    <submittedName>
        <fullName evidence="1">Uncharacterized protein</fullName>
    </submittedName>
</protein>
<comment type="caution">
    <text evidence="1">The sequence shown here is derived from an EMBL/GenBank/DDBJ whole genome shotgun (WGS) entry which is preliminary data.</text>
</comment>